<name>I1BP27_RHIO9</name>
<dbReference type="InParanoid" id="I1BP27"/>
<dbReference type="RefSeq" id="XP_067513353.1">
    <property type="nucleotide sequence ID" value="XM_067657252.1"/>
</dbReference>
<dbReference type="EMBL" id="CH476733">
    <property type="protein sequence ID" value="EIE77957.1"/>
    <property type="molecule type" value="Genomic_DNA"/>
</dbReference>
<protein>
    <submittedName>
        <fullName evidence="2">Uncharacterized protein</fullName>
    </submittedName>
</protein>
<organism evidence="2 3">
    <name type="scientific">Rhizopus delemar (strain RA 99-880 / ATCC MYA-4621 / FGSC 9543 / NRRL 43880)</name>
    <name type="common">Mucormycosis agent</name>
    <name type="synonym">Rhizopus arrhizus var. delemar</name>
    <dbReference type="NCBI Taxonomy" id="246409"/>
    <lineage>
        <taxon>Eukaryota</taxon>
        <taxon>Fungi</taxon>
        <taxon>Fungi incertae sedis</taxon>
        <taxon>Mucoromycota</taxon>
        <taxon>Mucoromycotina</taxon>
        <taxon>Mucoromycetes</taxon>
        <taxon>Mucorales</taxon>
        <taxon>Mucorineae</taxon>
        <taxon>Rhizopodaceae</taxon>
        <taxon>Rhizopus</taxon>
    </lineage>
</organism>
<evidence type="ECO:0000256" key="1">
    <source>
        <dbReference type="SAM" id="MobiDB-lite"/>
    </source>
</evidence>
<dbReference type="VEuPathDB" id="FungiDB:RO3G_02661"/>
<keyword evidence="3" id="KW-1185">Reference proteome</keyword>
<proteinExistence type="predicted"/>
<evidence type="ECO:0000313" key="3">
    <source>
        <dbReference type="Proteomes" id="UP000009138"/>
    </source>
</evidence>
<sequence length="98" mass="11220">MKSKLKKLKKRQRLNNEKSSSDISTVSNSTSCGQSRHVNANKYEYFTPCTVDPGRDFPNPLPLSLEIPRRFTVLSSISVQEVILFLRKYITVVTNKML</sequence>
<gene>
    <name evidence="2" type="ORF">RO3G_02661</name>
</gene>
<dbReference type="GeneID" id="93609633"/>
<evidence type="ECO:0000313" key="2">
    <source>
        <dbReference type="EMBL" id="EIE77957.1"/>
    </source>
</evidence>
<feature type="region of interest" description="Disordered" evidence="1">
    <location>
        <begin position="1"/>
        <end position="34"/>
    </location>
</feature>
<accession>I1BP27</accession>
<dbReference type="Proteomes" id="UP000009138">
    <property type="component" value="Unassembled WGS sequence"/>
</dbReference>
<feature type="compositionally biased region" description="Basic residues" evidence="1">
    <location>
        <begin position="1"/>
        <end position="13"/>
    </location>
</feature>
<reference evidence="2 3" key="1">
    <citation type="journal article" date="2009" name="PLoS Genet.">
        <title>Genomic analysis of the basal lineage fungus Rhizopus oryzae reveals a whole-genome duplication.</title>
        <authorList>
            <person name="Ma L.-J."/>
            <person name="Ibrahim A.S."/>
            <person name="Skory C."/>
            <person name="Grabherr M.G."/>
            <person name="Burger G."/>
            <person name="Butler M."/>
            <person name="Elias M."/>
            <person name="Idnurm A."/>
            <person name="Lang B.F."/>
            <person name="Sone T."/>
            <person name="Abe A."/>
            <person name="Calvo S.E."/>
            <person name="Corrochano L.M."/>
            <person name="Engels R."/>
            <person name="Fu J."/>
            <person name="Hansberg W."/>
            <person name="Kim J.-M."/>
            <person name="Kodira C.D."/>
            <person name="Koehrsen M.J."/>
            <person name="Liu B."/>
            <person name="Miranda-Saavedra D."/>
            <person name="O'Leary S."/>
            <person name="Ortiz-Castellanos L."/>
            <person name="Poulter R."/>
            <person name="Rodriguez-Romero J."/>
            <person name="Ruiz-Herrera J."/>
            <person name="Shen Y.-Q."/>
            <person name="Zeng Q."/>
            <person name="Galagan J."/>
            <person name="Birren B.W."/>
            <person name="Cuomo C.A."/>
            <person name="Wickes B.L."/>
        </authorList>
    </citation>
    <scope>NUCLEOTIDE SEQUENCE [LARGE SCALE GENOMIC DNA]</scope>
    <source>
        <strain evidence="3">RA 99-880 / ATCC MYA-4621 / FGSC 9543 / NRRL 43880</strain>
    </source>
</reference>
<dbReference type="AlphaFoldDB" id="I1BP27"/>
<feature type="compositionally biased region" description="Low complexity" evidence="1">
    <location>
        <begin position="21"/>
        <end position="31"/>
    </location>
</feature>